<accession>A0A4Q7VRB7</accession>
<keyword evidence="3" id="KW-1185">Reference proteome</keyword>
<gene>
    <name evidence="2" type="ORF">EV681_0760</name>
</gene>
<feature type="region of interest" description="Disordered" evidence="1">
    <location>
        <begin position="1"/>
        <end position="20"/>
    </location>
</feature>
<comment type="caution">
    <text evidence="2">The sequence shown here is derived from an EMBL/GenBank/DDBJ whole genome shotgun (WGS) entry which is preliminary data.</text>
</comment>
<protein>
    <submittedName>
        <fullName evidence="2">Uncharacterized protein</fullName>
    </submittedName>
</protein>
<dbReference type="Proteomes" id="UP000293398">
    <property type="component" value="Unassembled WGS sequence"/>
</dbReference>
<proteinExistence type="predicted"/>
<sequence>MLNEILRLSSGSQKHSRPKRLRDALQCEPTMGHAPYAQATVRKFWCNVYDAKFVFRRSSIMVTNVTIK</sequence>
<name>A0A4Q7VRB7_9BURK</name>
<evidence type="ECO:0000313" key="2">
    <source>
        <dbReference type="EMBL" id="RZT98979.1"/>
    </source>
</evidence>
<evidence type="ECO:0000256" key="1">
    <source>
        <dbReference type="SAM" id="MobiDB-lite"/>
    </source>
</evidence>
<dbReference type="AlphaFoldDB" id="A0A4Q7VRB7"/>
<reference evidence="2 3" key="1">
    <citation type="submission" date="2019-02" db="EMBL/GenBank/DDBJ databases">
        <title>Genomic Encyclopedia of Type Strains, Phase IV (KMG-IV): sequencing the most valuable type-strain genomes for metagenomic binning, comparative biology and taxonomic classification.</title>
        <authorList>
            <person name="Goeker M."/>
        </authorList>
    </citation>
    <scope>NUCLEOTIDE SEQUENCE [LARGE SCALE GENOMIC DNA]</scope>
    <source>
        <strain evidence="2 3">DSM 23814</strain>
    </source>
</reference>
<dbReference type="EMBL" id="SHKO01000001">
    <property type="protein sequence ID" value="RZT98979.1"/>
    <property type="molecule type" value="Genomic_DNA"/>
</dbReference>
<evidence type="ECO:0000313" key="3">
    <source>
        <dbReference type="Proteomes" id="UP000293398"/>
    </source>
</evidence>
<organism evidence="2 3">
    <name type="scientific">Advenella incenata</name>
    <dbReference type="NCBI Taxonomy" id="267800"/>
    <lineage>
        <taxon>Bacteria</taxon>
        <taxon>Pseudomonadati</taxon>
        <taxon>Pseudomonadota</taxon>
        <taxon>Betaproteobacteria</taxon>
        <taxon>Burkholderiales</taxon>
        <taxon>Alcaligenaceae</taxon>
    </lineage>
</organism>